<dbReference type="STRING" id="78245.Xaut_1137"/>
<evidence type="ECO:0000256" key="3">
    <source>
        <dbReference type="ARBA" id="ARBA00022989"/>
    </source>
</evidence>
<dbReference type="KEGG" id="xau:Xaut_1137"/>
<feature type="transmembrane region" description="Helical" evidence="5">
    <location>
        <begin position="64"/>
        <end position="84"/>
    </location>
</feature>
<dbReference type="PANTHER" id="PTHR23508:SF10">
    <property type="entry name" value="CARBOXYLIC ACID TRANSPORTER PROTEIN HOMOLOG"/>
    <property type="match status" value="1"/>
</dbReference>
<dbReference type="Proteomes" id="UP000002417">
    <property type="component" value="Chromosome"/>
</dbReference>
<feature type="transmembrane region" description="Helical" evidence="5">
    <location>
        <begin position="258"/>
        <end position="279"/>
    </location>
</feature>
<sequence>MSAPAQAGPRPVNIQQLIDESPVSRFQLLIIVLCFLIVAVDGFDTAAAAFIAPAIRAEWQLTPAVLGPMFGAGLFGLMVGALVIGPFADRFGRKPLLIFSVVFFGLASLGAAFSHSITELTWWRFVTGLGLGAAMPSAITLTSEYCPERRRSFLVTIMFCGFTLGSAMGGLLAAQLVAEHGWRSVLVVGGAVPLVVAVLLWALLPESIRFLVLKDPRSAAAARNLARIAPKADLAGAVFVGPKKAKGLPVQQLFSRNLVGGTLLLWLAFFMSLLVYYLLTNWLPTFINAGGASIQQAALVTMMLQLGGTLGGVVLGLFMDKVNPHALLASAYVGGGLCVTAIGNSTGVPGLLPVAVFGAGFCIAGSQIGINALAAAYYPTASRATGVSWANGIGRSGSVVGSMVGGLLLSFHWGFETIFAIAAAPALVAGLAIFLKGRLQSGATLDAAPVAQVAQEG</sequence>
<feature type="domain" description="Major facilitator superfamily (MFS) profile" evidence="6">
    <location>
        <begin position="30"/>
        <end position="441"/>
    </location>
</feature>
<evidence type="ECO:0000313" key="7">
    <source>
        <dbReference type="EMBL" id="ABS66386.1"/>
    </source>
</evidence>
<dbReference type="InterPro" id="IPR020846">
    <property type="entry name" value="MFS_dom"/>
</dbReference>
<dbReference type="PROSITE" id="PS50850">
    <property type="entry name" value="MFS"/>
    <property type="match status" value="1"/>
</dbReference>
<dbReference type="PROSITE" id="PS00217">
    <property type="entry name" value="SUGAR_TRANSPORT_2"/>
    <property type="match status" value="1"/>
</dbReference>
<evidence type="ECO:0000256" key="1">
    <source>
        <dbReference type="ARBA" id="ARBA00004141"/>
    </source>
</evidence>
<dbReference type="AlphaFoldDB" id="A7IEE3"/>
<dbReference type="eggNOG" id="COG2814">
    <property type="taxonomic scope" value="Bacteria"/>
</dbReference>
<evidence type="ECO:0000256" key="2">
    <source>
        <dbReference type="ARBA" id="ARBA00022692"/>
    </source>
</evidence>
<dbReference type="InterPro" id="IPR005829">
    <property type="entry name" value="Sugar_transporter_CS"/>
</dbReference>
<protein>
    <submittedName>
        <fullName evidence="7">Major facilitator superfamily MFS_1</fullName>
    </submittedName>
</protein>
<comment type="subcellular location">
    <subcellularLocation>
        <location evidence="1">Membrane</location>
        <topology evidence="1">Multi-pass membrane protein</topology>
    </subcellularLocation>
</comment>
<feature type="transmembrane region" description="Helical" evidence="5">
    <location>
        <begin position="96"/>
        <end position="116"/>
    </location>
</feature>
<dbReference type="CDD" id="cd17365">
    <property type="entry name" value="MFS_PcaK_like"/>
    <property type="match status" value="1"/>
</dbReference>
<dbReference type="OrthoDB" id="9784658at2"/>
<evidence type="ECO:0000256" key="5">
    <source>
        <dbReference type="SAM" id="Phobius"/>
    </source>
</evidence>
<dbReference type="PROSITE" id="PS00216">
    <property type="entry name" value="SUGAR_TRANSPORT_1"/>
    <property type="match status" value="1"/>
</dbReference>
<feature type="transmembrane region" description="Helical" evidence="5">
    <location>
        <begin position="299"/>
        <end position="319"/>
    </location>
</feature>
<evidence type="ECO:0000256" key="4">
    <source>
        <dbReference type="ARBA" id="ARBA00023136"/>
    </source>
</evidence>
<dbReference type="InterPro" id="IPR036259">
    <property type="entry name" value="MFS_trans_sf"/>
</dbReference>
<dbReference type="Pfam" id="PF07690">
    <property type="entry name" value="MFS_1"/>
    <property type="match status" value="1"/>
</dbReference>
<accession>A7IEE3</accession>
<dbReference type="PANTHER" id="PTHR23508">
    <property type="entry name" value="CARBOXYLIC ACID TRANSPORTER PROTEIN HOMOLOG"/>
    <property type="match status" value="1"/>
</dbReference>
<proteinExistence type="predicted"/>
<feature type="transmembrane region" description="Helical" evidence="5">
    <location>
        <begin position="355"/>
        <end position="380"/>
    </location>
</feature>
<feature type="transmembrane region" description="Helical" evidence="5">
    <location>
        <begin position="28"/>
        <end position="52"/>
    </location>
</feature>
<organism evidence="7 8">
    <name type="scientific">Xanthobacter autotrophicus (strain ATCC BAA-1158 / Py2)</name>
    <dbReference type="NCBI Taxonomy" id="78245"/>
    <lineage>
        <taxon>Bacteria</taxon>
        <taxon>Pseudomonadati</taxon>
        <taxon>Pseudomonadota</taxon>
        <taxon>Alphaproteobacteria</taxon>
        <taxon>Hyphomicrobiales</taxon>
        <taxon>Xanthobacteraceae</taxon>
        <taxon>Xanthobacter</taxon>
    </lineage>
</organism>
<name>A7IEE3_XANP2</name>
<keyword evidence="2 5" id="KW-0812">Transmembrane</keyword>
<feature type="transmembrane region" description="Helical" evidence="5">
    <location>
        <begin position="417"/>
        <end position="435"/>
    </location>
</feature>
<dbReference type="GO" id="GO:0046943">
    <property type="term" value="F:carboxylic acid transmembrane transporter activity"/>
    <property type="evidence" value="ECO:0007669"/>
    <property type="project" value="TreeGrafter"/>
</dbReference>
<feature type="transmembrane region" description="Helical" evidence="5">
    <location>
        <begin position="184"/>
        <end position="204"/>
    </location>
</feature>
<feature type="transmembrane region" description="Helical" evidence="5">
    <location>
        <begin position="122"/>
        <end position="141"/>
    </location>
</feature>
<dbReference type="SUPFAM" id="SSF103473">
    <property type="entry name" value="MFS general substrate transporter"/>
    <property type="match status" value="1"/>
</dbReference>
<gene>
    <name evidence="7" type="ordered locus">Xaut_1137</name>
</gene>
<reference evidence="7 8" key="1">
    <citation type="submission" date="2007-07" db="EMBL/GenBank/DDBJ databases">
        <title>Complete sequence of chromosome of Xanthobacter autotrophicus Py2.</title>
        <authorList>
            <consortium name="US DOE Joint Genome Institute"/>
            <person name="Copeland A."/>
            <person name="Lucas S."/>
            <person name="Lapidus A."/>
            <person name="Barry K."/>
            <person name="Glavina del Rio T."/>
            <person name="Hammon N."/>
            <person name="Israni S."/>
            <person name="Dalin E."/>
            <person name="Tice H."/>
            <person name="Pitluck S."/>
            <person name="Sims D."/>
            <person name="Brettin T."/>
            <person name="Bruce D."/>
            <person name="Detter J.C."/>
            <person name="Han C."/>
            <person name="Tapia R."/>
            <person name="Brainard J."/>
            <person name="Schmutz J."/>
            <person name="Larimer F."/>
            <person name="Land M."/>
            <person name="Hauser L."/>
            <person name="Kyrpides N."/>
            <person name="Kim E."/>
            <person name="Ensigns S.A."/>
            <person name="Richardson P."/>
        </authorList>
    </citation>
    <scope>NUCLEOTIDE SEQUENCE [LARGE SCALE GENOMIC DNA]</scope>
    <source>
        <strain evidence="8">ATCC BAA-1158 / Py2</strain>
    </source>
</reference>
<dbReference type="GO" id="GO:0005886">
    <property type="term" value="C:plasma membrane"/>
    <property type="evidence" value="ECO:0007669"/>
    <property type="project" value="TreeGrafter"/>
</dbReference>
<dbReference type="Gene3D" id="1.20.1250.20">
    <property type="entry name" value="MFS general substrate transporter like domains"/>
    <property type="match status" value="1"/>
</dbReference>
<dbReference type="EMBL" id="CP000781">
    <property type="protein sequence ID" value="ABS66386.1"/>
    <property type="molecule type" value="Genomic_DNA"/>
</dbReference>
<dbReference type="PhylomeDB" id="A7IEE3"/>
<keyword evidence="3 5" id="KW-1133">Transmembrane helix</keyword>
<dbReference type="HOGENOM" id="CLU_001265_46_4_5"/>
<feature type="transmembrane region" description="Helical" evidence="5">
    <location>
        <begin position="392"/>
        <end position="411"/>
    </location>
</feature>
<evidence type="ECO:0000259" key="6">
    <source>
        <dbReference type="PROSITE" id="PS50850"/>
    </source>
</evidence>
<dbReference type="InterPro" id="IPR011701">
    <property type="entry name" value="MFS"/>
</dbReference>
<feature type="transmembrane region" description="Helical" evidence="5">
    <location>
        <begin position="153"/>
        <end position="178"/>
    </location>
</feature>
<keyword evidence="4 5" id="KW-0472">Membrane</keyword>
<keyword evidence="8" id="KW-1185">Reference proteome</keyword>
<evidence type="ECO:0000313" key="8">
    <source>
        <dbReference type="Proteomes" id="UP000002417"/>
    </source>
</evidence>
<feature type="transmembrane region" description="Helical" evidence="5">
    <location>
        <begin position="326"/>
        <end position="343"/>
    </location>
</feature>